<keyword evidence="1" id="KW-0245">EGF-like domain</keyword>
<dbReference type="SUPFAM" id="SSF101898">
    <property type="entry name" value="NHL repeat"/>
    <property type="match status" value="1"/>
</dbReference>
<feature type="region of interest" description="Disordered" evidence="5">
    <location>
        <begin position="105"/>
        <end position="144"/>
    </location>
</feature>
<feature type="repeat" description="NHL" evidence="4">
    <location>
        <begin position="1432"/>
        <end position="1468"/>
    </location>
</feature>
<feature type="compositionally biased region" description="Acidic residues" evidence="5">
    <location>
        <begin position="134"/>
        <end position="143"/>
    </location>
</feature>
<dbReference type="InterPro" id="IPR015943">
    <property type="entry name" value="WD40/YVTN_repeat-like_dom_sf"/>
</dbReference>
<dbReference type="Gene3D" id="2.130.10.10">
    <property type="entry name" value="YVTN repeat-like/Quinoprotein amine dehydrogenase"/>
    <property type="match status" value="1"/>
</dbReference>
<dbReference type="PROSITE" id="PS51257">
    <property type="entry name" value="PROKAR_LIPOPROTEIN"/>
    <property type="match status" value="1"/>
</dbReference>
<dbReference type="InterPro" id="IPR056822">
    <property type="entry name" value="TEN_NHL"/>
</dbReference>
<evidence type="ECO:0000259" key="7">
    <source>
        <dbReference type="Pfam" id="PF17936"/>
    </source>
</evidence>
<dbReference type="SUPFAM" id="SSF49464">
    <property type="entry name" value="Carboxypeptidase regulatory domain-like"/>
    <property type="match status" value="1"/>
</dbReference>
<dbReference type="Pfam" id="PF17936">
    <property type="entry name" value="Big_6"/>
    <property type="match status" value="1"/>
</dbReference>
<dbReference type="InterPro" id="IPR013783">
    <property type="entry name" value="Ig-like_fold"/>
</dbReference>
<keyword evidence="3" id="KW-1015">Disulfide bond</keyword>
<dbReference type="Pfam" id="PF25023">
    <property type="entry name" value="TEN_YD-shell"/>
    <property type="match status" value="1"/>
</dbReference>
<comment type="caution">
    <text evidence="12">The sequence shown here is derived from an EMBL/GenBank/DDBJ whole genome shotgun (WGS) entry which is preliminary data.</text>
</comment>
<dbReference type="Pfam" id="PF24329">
    <property type="entry name" value="FN-plug_TEN1-4"/>
    <property type="match status" value="1"/>
</dbReference>
<evidence type="ECO:0000259" key="9">
    <source>
        <dbReference type="Pfam" id="PF25020"/>
    </source>
</evidence>
<dbReference type="InterPro" id="IPR011042">
    <property type="entry name" value="6-blade_b-propeller_TolB-like"/>
</dbReference>
<dbReference type="InterPro" id="IPR056820">
    <property type="entry name" value="TEN_TTR-like"/>
</dbReference>
<dbReference type="EMBL" id="JACPRF010000043">
    <property type="protein sequence ID" value="MBI2875537.1"/>
    <property type="molecule type" value="Genomic_DNA"/>
</dbReference>
<organism evidence="12 13">
    <name type="scientific">Tectimicrobiota bacterium</name>
    <dbReference type="NCBI Taxonomy" id="2528274"/>
    <lineage>
        <taxon>Bacteria</taxon>
        <taxon>Pseudomonadati</taxon>
        <taxon>Nitrospinota/Tectimicrobiota group</taxon>
        <taxon>Candidatus Tectimicrobiota</taxon>
    </lineage>
</organism>
<dbReference type="InterPro" id="IPR056823">
    <property type="entry name" value="TEN-like_YD-shell"/>
</dbReference>
<name>A0A932CLU8_UNCTE</name>
<reference evidence="12" key="1">
    <citation type="submission" date="2020-07" db="EMBL/GenBank/DDBJ databases">
        <title>Huge and variable diversity of episymbiotic CPR bacteria and DPANN archaea in groundwater ecosystems.</title>
        <authorList>
            <person name="He C.Y."/>
            <person name="Keren R."/>
            <person name="Whittaker M."/>
            <person name="Farag I.F."/>
            <person name="Doudna J."/>
            <person name="Cate J.H.D."/>
            <person name="Banfield J.F."/>
        </authorList>
    </citation>
    <scope>NUCLEOTIDE SEQUENCE</scope>
    <source>
        <strain evidence="12">NC_groundwater_672_Ag_B-0.1um_62_36</strain>
    </source>
</reference>
<dbReference type="InterPro" id="IPR057627">
    <property type="entry name" value="FN-plug_TEN1-4"/>
</dbReference>
<feature type="domain" description="Teneurin NHL" evidence="10">
    <location>
        <begin position="1371"/>
        <end position="1421"/>
    </location>
</feature>
<evidence type="ECO:0000256" key="1">
    <source>
        <dbReference type="ARBA" id="ARBA00022536"/>
    </source>
</evidence>
<evidence type="ECO:0000259" key="8">
    <source>
        <dbReference type="Pfam" id="PF24329"/>
    </source>
</evidence>
<feature type="domain" description="Teneurin 1-4-like FN-plug" evidence="8">
    <location>
        <begin position="1038"/>
        <end position="1108"/>
    </location>
</feature>
<dbReference type="PANTHER" id="PTHR11219">
    <property type="entry name" value="TENEURIN AND N-ACETYLGLUCOSAMINE-1-PHOSPHODIESTER ALPHA-N-ACETYLGLUCOSAMINIDASE"/>
    <property type="match status" value="1"/>
</dbReference>
<feature type="domain" description="Teneurin NHL" evidence="10">
    <location>
        <begin position="1260"/>
        <end position="1309"/>
    </location>
</feature>
<evidence type="ECO:0000313" key="12">
    <source>
        <dbReference type="EMBL" id="MBI2875537.1"/>
    </source>
</evidence>
<dbReference type="InterPro" id="IPR041498">
    <property type="entry name" value="Big_6"/>
</dbReference>
<protein>
    <submittedName>
        <fullName evidence="12">Uncharacterized protein</fullName>
    </submittedName>
</protein>
<dbReference type="InterPro" id="IPR008969">
    <property type="entry name" value="CarboxyPept-like_regulatory"/>
</dbReference>
<feature type="domain" description="Teneurin NHL" evidence="10">
    <location>
        <begin position="1424"/>
        <end position="1477"/>
    </location>
</feature>
<sequence length="2486" mass="266528">MIIPKSLRTVVPLSVLLVFLSCFPVYAQKTPSPRPEYMNALWIAKSDGILKVATTDATVLLEIVEARNVRALAVDEQRGLLWAYGRGILRAYGFNGEPLLSVFIPSTGDEEGEEEDKNTNGKNKGKGEGKSEGGDQDNEDGEEGNAHHLALSVNPNSGTVWLAIGKSLYHFDAQGRWLTTLTLPEKVRALALDKASWRLWVATKQGIHAYDDAGAVVKALDLGAHPDVLALAIDAGSGALWVALKDALRRYDAGGALLLEVPIDRPRQIVGEGRGGVWVVTHKKLIRMDSDGRMRLETEPLEGHGKLIALVADPADLSVWVANQKALAHIHSDGQPLHEMEFRSPIRALALYADTIPPAIALTAPPDGALLNTNRPPIEVEYGDIGSGMDPESLLLWANDMELAATCTHSEAGATCMPTGALPEGEILLAATIRDYASNSAEPAEVRFTIDTIPPIITLTVPIDGTLTREALQLFVGHLSEAATLTLNGEAIPLGPNHEFSHGPLPLQEGPNPFDLVATDSADNRSHLRVRVTLDTVPPAAIEGKQLQIGDVTRGQVAISGGAGSVEAGARVMISNLRTGEQVTVNTQADGSFAATISAQSGDELSIVLTDGAGNASPPTPMKVGSGLPPDPATVAPPVDHTVATSLSTATAFLYTGPNPIQTGVAPGTIEPRRAAVLRGRVFTREGLPLSEVTLTVLDHPEFGQTLSRADGMFDLAVNGGGRLTVYYTKEGYLPVQRHLQVPWQDYAWLPEVVMIPWDPQVTPIDLTESGDFQVAQGSPVTDDDGTRAATLLFPPGTQATLMLPDGTSRPLNTLHVRATEYTVGQSGPQAMPAGLPPNSGYTYAVEFSADEALAAGATEVRFTPPLISYVENFLNFPVGGIVPVGYYDRTQRCCWIPSDNGRVIRVLSTNHGLAELDTNVDGMADDAATLAALGITEAERQRLATLYPPGQSLWRVIIAHFTPWDYNWPYGSPDDAKAPGQGAPSGDDPLEDSCEMSGSIIECQNQALGEAANLAGTPFGLHYRSDRVPGRKAAYTLEIPLSRASLPASLKRIELEISVVGRRFTQSFPPAPDQKYTFTWDGQDAYGRVLQGAQPVTIRIGYIYDAVYQQPAQFARSFAAFSGVPITGSRARQEITLWQEWQSSIGSWNGQGQGLGGWSLSVHHAYHPMARVFSLGDGGRRSAEALGQVITTVAGNGIQGFDGDDGPATMAKLWLPYGVAVGPEGSFYIADTINNRIRRVDPRGIITTVAGNGEWGYGGDGGPATLAKLKSPYGVTVGPDGSLYIADTGNSRVRRVDPEGIITTVAGNGERGYSGDGGPATLAKLRSVYGVAVGPDCSLYLADYADNRIRRVSPEGIITTVVGNGTPGYSGDGGPAAAAKLESPYGVAVGADGSLYIADFGNSRIRRVGPEGIITTVVGNGEPEYSGDGGPATQAQLYWPRAVAVGPDGSLYIADTDNSRIRRVDPGGIITTVAGNGKPGYSGDGGLAVAAELYDPRAVAVGADGSLYIPDPGYTRIRRVAPSLPGLSADELLIPAEDGSELYVFDGEGRHLRTLNALTGAVRYRFSYDSAGLLAAVTDGDGNVTTIERDADGNPTAIVAPFGQRTTLSLDANGHLASITNPAGEATRFSYTDDGLLLTLTDPKDNVHRFTYDALGRLTRDEDPAGGFKALTRSESDTGYTVAVTTALNRVHTYLVEKLSTGSTHRVNTDPSGARTEVILGPDGSRTITLPDGTTTTLAQGPDPRWGMQAFFPSSFSLTTPGGLAASGSTSRSVTLSDPGDPFSLLELTDTLRINGRTYTNTYDATTGKMTFNTPSGRTTTMALGMLGQLIQSEVPGIAPMQYFYNDKGRITSLVQGERTYVMTYDPQGNLADIADPLSRKVKFEYDAAGRITKWILADGREILYSYDANGNVRSITPPGRPEHSFDYTQVDLEQVHFPPQPQPSTPDPRTIFTYNLDKQLTRITRPDGTAIDFGRDNAGRLTTITQPWGQTSLFYDPATGSLKTIMAPDGGTITYGYDGPLLLSTTWAGAVAGAVNQTYDNNWRTTSTSVNGSNTINLGYDQDGLLLQAGALSLNRDPQNGLLLGSTLDSITDTLSYNAFGEPMSYGATSSGNPLFDVQYTRDSLGRITHKTELVGGATHHYTYTYDLAGRLTEVRKDGLLVAQYEYDLNGNRLKKITSEGTITGTYDAQDRLLTYGNATYTYTANGELLTKTIPGQTTEYLYDTLGNLVAVTLPDGTQIEYILDGRNRRIGKKVNGILVQSFLYANQLNPVAELDGSNILVSRFVYAGKTNVPDYMIRDNVTYRIITDHLGSPRLVIDVATGQIVQRIDYDEFGHITRDTNPGFQPFGFAGGMYDEHTKLVRFGARDYDPEMGRWTAKDPIDFDGGNTNLYGYVLNDPINRIDPWGLGGGKDPACTEEKQVFFNWVHKAIEQMADNLNVPENFLLILAAKEGGWTQKNHYHNMPLNNPFGVNRINEKGQAAGN</sequence>
<proteinExistence type="predicted"/>
<dbReference type="Gene3D" id="2.120.10.30">
    <property type="entry name" value="TolB, C-terminal domain"/>
    <property type="match status" value="3"/>
</dbReference>
<evidence type="ECO:0000256" key="5">
    <source>
        <dbReference type="SAM" id="MobiDB-lite"/>
    </source>
</evidence>
<dbReference type="Gene3D" id="2.60.40.10">
    <property type="entry name" value="Immunoglobulins"/>
    <property type="match status" value="2"/>
</dbReference>
<feature type="signal peptide" evidence="6">
    <location>
        <begin position="1"/>
        <end position="27"/>
    </location>
</feature>
<keyword evidence="2" id="KW-0677">Repeat</keyword>
<dbReference type="PANTHER" id="PTHR11219:SF69">
    <property type="entry name" value="TENEURIN-A"/>
    <property type="match status" value="1"/>
</dbReference>
<dbReference type="InterPro" id="IPR022385">
    <property type="entry name" value="Rhs_assc_core"/>
</dbReference>
<gene>
    <name evidence="12" type="ORF">HYY20_01500</name>
</gene>
<feature type="domain" description="Teneurin-like YD-shell" evidence="11">
    <location>
        <begin position="1532"/>
        <end position="2401"/>
    </location>
</feature>
<dbReference type="InterPro" id="IPR051216">
    <property type="entry name" value="Teneurin"/>
</dbReference>
<evidence type="ECO:0000313" key="13">
    <source>
        <dbReference type="Proteomes" id="UP000769766"/>
    </source>
</evidence>
<dbReference type="Pfam" id="PF25021">
    <property type="entry name" value="TEN_NHL"/>
    <property type="match status" value="3"/>
</dbReference>
<dbReference type="SUPFAM" id="SSF63829">
    <property type="entry name" value="Calcium-dependent phosphotriesterase"/>
    <property type="match status" value="2"/>
</dbReference>
<keyword evidence="6" id="KW-0732">Signal</keyword>
<dbReference type="Proteomes" id="UP000769766">
    <property type="component" value="Unassembled WGS sequence"/>
</dbReference>
<feature type="domain" description="Bacterial Ig" evidence="7">
    <location>
        <begin position="563"/>
        <end position="623"/>
    </location>
</feature>
<dbReference type="NCBIfam" id="TIGR03696">
    <property type="entry name" value="Rhs_assc_core"/>
    <property type="match status" value="1"/>
</dbReference>
<evidence type="ECO:0000259" key="11">
    <source>
        <dbReference type="Pfam" id="PF25023"/>
    </source>
</evidence>
<dbReference type="InterPro" id="IPR001258">
    <property type="entry name" value="NHL_repeat"/>
</dbReference>
<feature type="chain" id="PRO_5036931687" evidence="6">
    <location>
        <begin position="28"/>
        <end position="2486"/>
    </location>
</feature>
<accession>A0A932CLU8</accession>
<evidence type="ECO:0000256" key="4">
    <source>
        <dbReference type="PROSITE-ProRule" id="PRU00504"/>
    </source>
</evidence>
<feature type="non-terminal residue" evidence="12">
    <location>
        <position position="2486"/>
    </location>
</feature>
<dbReference type="CDD" id="cd14953">
    <property type="entry name" value="NHL_like_1"/>
    <property type="match status" value="1"/>
</dbReference>
<evidence type="ECO:0000256" key="3">
    <source>
        <dbReference type="ARBA" id="ARBA00023157"/>
    </source>
</evidence>
<dbReference type="Pfam" id="PF25020">
    <property type="entry name" value="TTR_TEN1-4"/>
    <property type="match status" value="1"/>
</dbReference>
<evidence type="ECO:0000256" key="6">
    <source>
        <dbReference type="SAM" id="SignalP"/>
    </source>
</evidence>
<dbReference type="InterPro" id="IPR006530">
    <property type="entry name" value="YD"/>
</dbReference>
<dbReference type="Gene3D" id="2.180.10.10">
    <property type="entry name" value="RHS repeat-associated core"/>
    <property type="match status" value="3"/>
</dbReference>
<feature type="domain" description="Teneurin TTR-like" evidence="9">
    <location>
        <begin position="672"/>
        <end position="755"/>
    </location>
</feature>
<evidence type="ECO:0000256" key="2">
    <source>
        <dbReference type="ARBA" id="ARBA00022737"/>
    </source>
</evidence>
<dbReference type="PROSITE" id="PS51125">
    <property type="entry name" value="NHL"/>
    <property type="match status" value="1"/>
</dbReference>
<evidence type="ECO:0000259" key="10">
    <source>
        <dbReference type="Pfam" id="PF25021"/>
    </source>
</evidence>
<dbReference type="NCBIfam" id="TIGR01643">
    <property type="entry name" value="YD_repeat_2x"/>
    <property type="match status" value="6"/>
</dbReference>